<dbReference type="Gene3D" id="3.40.50.620">
    <property type="entry name" value="HUPs"/>
    <property type="match status" value="1"/>
</dbReference>
<dbReference type="EC" id="2.7.7.18" evidence="11"/>
<evidence type="ECO:0000313" key="13">
    <source>
        <dbReference type="EMBL" id="NYB74028.1"/>
    </source>
</evidence>
<organism evidence="13 14">
    <name type="scientific">Sedimentibacter hydroxybenzoicus DSM 7310</name>
    <dbReference type="NCBI Taxonomy" id="1123245"/>
    <lineage>
        <taxon>Bacteria</taxon>
        <taxon>Bacillati</taxon>
        <taxon>Bacillota</taxon>
        <taxon>Tissierellia</taxon>
        <taxon>Sedimentibacter</taxon>
    </lineage>
</organism>
<keyword evidence="7 11" id="KW-0547">Nucleotide-binding</keyword>
<evidence type="ECO:0000256" key="7">
    <source>
        <dbReference type="ARBA" id="ARBA00022741"/>
    </source>
</evidence>
<evidence type="ECO:0000256" key="1">
    <source>
        <dbReference type="ARBA" id="ARBA00002324"/>
    </source>
</evidence>
<evidence type="ECO:0000259" key="12">
    <source>
        <dbReference type="Pfam" id="PF01467"/>
    </source>
</evidence>
<comment type="pathway">
    <text evidence="2 11">Cofactor biosynthesis; NAD(+) biosynthesis; deamido-NAD(+) from nicotinate D-ribonucleotide: step 1/1.</text>
</comment>
<reference evidence="13" key="1">
    <citation type="submission" date="2020-07" db="EMBL/GenBank/DDBJ databases">
        <title>Genomic analysis of a strain of Sedimentibacter Hydroxybenzoicus DSM7310.</title>
        <authorList>
            <person name="Ma S."/>
        </authorList>
    </citation>
    <scope>NUCLEOTIDE SEQUENCE</scope>
    <source>
        <strain evidence="13">DSM 7310</strain>
    </source>
</reference>
<evidence type="ECO:0000256" key="3">
    <source>
        <dbReference type="ARBA" id="ARBA00009014"/>
    </source>
</evidence>
<keyword evidence="9 11" id="KW-0520">NAD</keyword>
<gene>
    <name evidence="11" type="primary">nadD</name>
    <name evidence="13" type="ORF">HZF24_07715</name>
</gene>
<dbReference type="SUPFAM" id="SSF52374">
    <property type="entry name" value="Nucleotidylyl transferase"/>
    <property type="match status" value="1"/>
</dbReference>
<keyword evidence="4 11" id="KW-0662">Pyridine nucleotide biosynthesis</keyword>
<dbReference type="GO" id="GO:0005524">
    <property type="term" value="F:ATP binding"/>
    <property type="evidence" value="ECO:0007669"/>
    <property type="project" value="UniProtKB-KW"/>
</dbReference>
<comment type="caution">
    <text evidence="13">The sequence shown here is derived from an EMBL/GenBank/DDBJ whole genome shotgun (WGS) entry which is preliminary data.</text>
</comment>
<dbReference type="NCBIfam" id="TIGR00482">
    <property type="entry name" value="nicotinate (nicotinamide) nucleotide adenylyltransferase"/>
    <property type="match status" value="1"/>
</dbReference>
<dbReference type="PANTHER" id="PTHR39321:SF3">
    <property type="entry name" value="PHOSPHOPANTETHEINE ADENYLYLTRANSFERASE"/>
    <property type="match status" value="1"/>
</dbReference>
<sequence>MINRKVGIMGGSFNPIHQGHLVVANEVLNIYNFDEIIFVPAGIPPHKNGLKTNPWDRYIMTQIATVSNDRFTVSDIEVKRTGKSYTLETLMRLQEMYPDTEFYFITGTDAIIDIPNWHEPEKLLSLCKFIAVSRPGIDKDIIEKKIKEIKDTLNGHIELMQVPMLQISSTDIRERIKKGVSAKYLLPETVEQYIIKNNLYR</sequence>
<dbReference type="InterPro" id="IPR014729">
    <property type="entry name" value="Rossmann-like_a/b/a_fold"/>
</dbReference>
<dbReference type="NCBIfam" id="TIGR00125">
    <property type="entry name" value="cyt_tran_rel"/>
    <property type="match status" value="1"/>
</dbReference>
<keyword evidence="5 11" id="KW-0808">Transferase</keyword>
<proteinExistence type="inferred from homology"/>
<evidence type="ECO:0000256" key="10">
    <source>
        <dbReference type="ARBA" id="ARBA00048721"/>
    </source>
</evidence>
<evidence type="ECO:0000256" key="9">
    <source>
        <dbReference type="ARBA" id="ARBA00023027"/>
    </source>
</evidence>
<dbReference type="CDD" id="cd02165">
    <property type="entry name" value="NMNAT"/>
    <property type="match status" value="1"/>
</dbReference>
<name>A0A974BIX7_SEDHY</name>
<dbReference type="HAMAP" id="MF_00244">
    <property type="entry name" value="NaMN_adenylyltr"/>
    <property type="match status" value="1"/>
</dbReference>
<dbReference type="EMBL" id="JACBNQ010000007">
    <property type="protein sequence ID" value="NYB74028.1"/>
    <property type="molecule type" value="Genomic_DNA"/>
</dbReference>
<evidence type="ECO:0000313" key="14">
    <source>
        <dbReference type="Proteomes" id="UP000611629"/>
    </source>
</evidence>
<evidence type="ECO:0000256" key="5">
    <source>
        <dbReference type="ARBA" id="ARBA00022679"/>
    </source>
</evidence>
<dbReference type="InterPro" id="IPR005248">
    <property type="entry name" value="NadD/NMNAT"/>
</dbReference>
<keyword evidence="8 11" id="KW-0067">ATP-binding</keyword>
<evidence type="ECO:0000256" key="2">
    <source>
        <dbReference type="ARBA" id="ARBA00005019"/>
    </source>
</evidence>
<comment type="similarity">
    <text evidence="3 11">Belongs to the NadD family.</text>
</comment>
<evidence type="ECO:0000256" key="11">
    <source>
        <dbReference type="HAMAP-Rule" id="MF_00244"/>
    </source>
</evidence>
<protein>
    <recommendedName>
        <fullName evidence="11">Probable nicotinate-nucleotide adenylyltransferase</fullName>
        <ecNumber evidence="11">2.7.7.18</ecNumber>
    </recommendedName>
    <alternativeName>
        <fullName evidence="11">Deamido-NAD(+) diphosphorylase</fullName>
    </alternativeName>
    <alternativeName>
        <fullName evidence="11">Deamido-NAD(+) pyrophosphorylase</fullName>
    </alternativeName>
    <alternativeName>
        <fullName evidence="11">Nicotinate mononucleotide adenylyltransferase</fullName>
        <shortName evidence="11">NaMN adenylyltransferase</shortName>
    </alternativeName>
</protein>
<comment type="catalytic activity">
    <reaction evidence="10 11">
        <text>nicotinate beta-D-ribonucleotide + ATP + H(+) = deamido-NAD(+) + diphosphate</text>
        <dbReference type="Rhea" id="RHEA:22860"/>
        <dbReference type="ChEBI" id="CHEBI:15378"/>
        <dbReference type="ChEBI" id="CHEBI:30616"/>
        <dbReference type="ChEBI" id="CHEBI:33019"/>
        <dbReference type="ChEBI" id="CHEBI:57502"/>
        <dbReference type="ChEBI" id="CHEBI:58437"/>
        <dbReference type="EC" id="2.7.7.18"/>
    </reaction>
</comment>
<feature type="domain" description="Cytidyltransferase-like" evidence="12">
    <location>
        <begin position="8"/>
        <end position="175"/>
    </location>
</feature>
<dbReference type="NCBIfam" id="NF000840">
    <property type="entry name" value="PRK00071.1-3"/>
    <property type="match status" value="1"/>
</dbReference>
<dbReference type="Proteomes" id="UP000611629">
    <property type="component" value="Unassembled WGS sequence"/>
</dbReference>
<dbReference type="InterPro" id="IPR004821">
    <property type="entry name" value="Cyt_trans-like"/>
</dbReference>
<dbReference type="Pfam" id="PF01467">
    <property type="entry name" value="CTP_transf_like"/>
    <property type="match status" value="1"/>
</dbReference>
<keyword evidence="14" id="KW-1185">Reference proteome</keyword>
<evidence type="ECO:0000256" key="6">
    <source>
        <dbReference type="ARBA" id="ARBA00022695"/>
    </source>
</evidence>
<evidence type="ECO:0000256" key="8">
    <source>
        <dbReference type="ARBA" id="ARBA00022840"/>
    </source>
</evidence>
<dbReference type="PANTHER" id="PTHR39321">
    <property type="entry name" value="NICOTINATE-NUCLEOTIDE ADENYLYLTRANSFERASE-RELATED"/>
    <property type="match status" value="1"/>
</dbReference>
<accession>A0A974BIX7</accession>
<evidence type="ECO:0000256" key="4">
    <source>
        <dbReference type="ARBA" id="ARBA00022642"/>
    </source>
</evidence>
<dbReference type="GO" id="GO:0004515">
    <property type="term" value="F:nicotinate-nucleotide adenylyltransferase activity"/>
    <property type="evidence" value="ECO:0007669"/>
    <property type="project" value="UniProtKB-UniRule"/>
</dbReference>
<dbReference type="FunFam" id="3.40.50.620:FF:000039">
    <property type="entry name" value="Probable nicotinate-nucleotide adenylyltransferase"/>
    <property type="match status" value="1"/>
</dbReference>
<comment type="function">
    <text evidence="1 11">Catalyzes the reversible adenylation of nicotinate mononucleotide (NaMN) to nicotinic acid adenine dinucleotide (NaAD).</text>
</comment>
<dbReference type="AlphaFoldDB" id="A0A974BIX7"/>
<dbReference type="RefSeq" id="WP_179237723.1">
    <property type="nucleotide sequence ID" value="NZ_JACBNQ010000007.1"/>
</dbReference>
<keyword evidence="6 11" id="KW-0548">Nucleotidyltransferase</keyword>
<dbReference type="GO" id="GO:0009435">
    <property type="term" value="P:NAD+ biosynthetic process"/>
    <property type="evidence" value="ECO:0007669"/>
    <property type="project" value="UniProtKB-UniRule"/>
</dbReference>